<evidence type="ECO:0000256" key="2">
    <source>
        <dbReference type="ARBA" id="ARBA00022980"/>
    </source>
</evidence>
<protein>
    <recommendedName>
        <fullName evidence="4">50S ribosomal protein L17</fullName>
    </recommendedName>
</protein>
<dbReference type="EMBL" id="DVOE01000002">
    <property type="protein sequence ID" value="HIU98244.1"/>
    <property type="molecule type" value="Genomic_DNA"/>
</dbReference>
<evidence type="ECO:0000256" key="1">
    <source>
        <dbReference type="ARBA" id="ARBA00008777"/>
    </source>
</evidence>
<keyword evidence="3" id="KW-0687">Ribonucleoprotein</keyword>
<dbReference type="Proteomes" id="UP000886857">
    <property type="component" value="Unassembled WGS sequence"/>
</dbReference>
<dbReference type="GO" id="GO:0022625">
    <property type="term" value="C:cytosolic large ribosomal subunit"/>
    <property type="evidence" value="ECO:0007669"/>
    <property type="project" value="TreeGrafter"/>
</dbReference>
<name>A0A9D1N877_9FIRM</name>
<dbReference type="GO" id="GO:0003735">
    <property type="term" value="F:structural constituent of ribosome"/>
    <property type="evidence" value="ECO:0007669"/>
    <property type="project" value="InterPro"/>
</dbReference>
<dbReference type="Gene3D" id="3.90.1030.10">
    <property type="entry name" value="Ribosomal protein L17"/>
    <property type="match status" value="1"/>
</dbReference>
<accession>A0A9D1N877</accession>
<proteinExistence type="inferred from homology"/>
<dbReference type="SUPFAM" id="SSF64263">
    <property type="entry name" value="Prokaryotic ribosomal protein L17"/>
    <property type="match status" value="1"/>
</dbReference>
<organism evidence="5 6">
    <name type="scientific">Candidatus Limadaptatus stercoripullorum</name>
    <dbReference type="NCBI Taxonomy" id="2840846"/>
    <lineage>
        <taxon>Bacteria</taxon>
        <taxon>Bacillati</taxon>
        <taxon>Bacillota</taxon>
        <taxon>Clostridia</taxon>
        <taxon>Eubacteriales</taxon>
        <taxon>Candidatus Limadaptatus</taxon>
    </lineage>
</organism>
<comment type="caution">
    <text evidence="5">The sequence shown here is derived from an EMBL/GenBank/DDBJ whole genome shotgun (WGS) entry which is preliminary data.</text>
</comment>
<dbReference type="GO" id="GO:0006412">
    <property type="term" value="P:translation"/>
    <property type="evidence" value="ECO:0007669"/>
    <property type="project" value="InterPro"/>
</dbReference>
<reference evidence="5" key="1">
    <citation type="submission" date="2020-10" db="EMBL/GenBank/DDBJ databases">
        <authorList>
            <person name="Gilroy R."/>
        </authorList>
    </citation>
    <scope>NUCLEOTIDE SEQUENCE</scope>
    <source>
        <strain evidence="5">10406</strain>
    </source>
</reference>
<sequence>MARKLGKRTDQRMAMLRNQVSELLWYGEIETTVDRAKEVRRLAEKIITLAIRTYQDEVAVTKTKTDAKGGKSEVTFTNDGAKKLAARRKMMAELRDLQEVRREKESKTAYKARIKDVNHPLIEKIFREYAPKYDKRAEELGKGGGYTRILRTGTRRGDAAQVCILQLV</sequence>
<evidence type="ECO:0000313" key="5">
    <source>
        <dbReference type="EMBL" id="HIU98244.1"/>
    </source>
</evidence>
<reference evidence="5" key="2">
    <citation type="journal article" date="2021" name="PeerJ">
        <title>Extensive microbial diversity within the chicken gut microbiome revealed by metagenomics and culture.</title>
        <authorList>
            <person name="Gilroy R."/>
            <person name="Ravi A."/>
            <person name="Getino M."/>
            <person name="Pursley I."/>
            <person name="Horton D.L."/>
            <person name="Alikhan N.F."/>
            <person name="Baker D."/>
            <person name="Gharbi K."/>
            <person name="Hall N."/>
            <person name="Watson M."/>
            <person name="Adriaenssens E.M."/>
            <person name="Foster-Nyarko E."/>
            <person name="Jarju S."/>
            <person name="Secka A."/>
            <person name="Antonio M."/>
            <person name="Oren A."/>
            <person name="Chaudhuri R.R."/>
            <person name="La Ragione R."/>
            <person name="Hildebrand F."/>
            <person name="Pallen M.J."/>
        </authorList>
    </citation>
    <scope>NUCLEOTIDE SEQUENCE</scope>
    <source>
        <strain evidence="5">10406</strain>
    </source>
</reference>
<dbReference type="Pfam" id="PF01196">
    <property type="entry name" value="Ribosomal_L17"/>
    <property type="match status" value="1"/>
</dbReference>
<dbReference type="InterPro" id="IPR036373">
    <property type="entry name" value="Ribosomal_bL17_sf"/>
</dbReference>
<dbReference type="PANTHER" id="PTHR14413">
    <property type="entry name" value="RIBOSOMAL PROTEIN L17"/>
    <property type="match status" value="1"/>
</dbReference>
<dbReference type="AlphaFoldDB" id="A0A9D1N877"/>
<comment type="similarity">
    <text evidence="1">Belongs to the bacterial ribosomal protein bL17 family.</text>
</comment>
<evidence type="ECO:0000313" key="6">
    <source>
        <dbReference type="Proteomes" id="UP000886857"/>
    </source>
</evidence>
<keyword evidence="2 5" id="KW-0689">Ribosomal protein</keyword>
<dbReference type="InterPro" id="IPR000456">
    <property type="entry name" value="Ribosomal_bL17"/>
</dbReference>
<gene>
    <name evidence="5" type="primary">rplQ</name>
    <name evidence="5" type="ORF">IAC73_00165</name>
</gene>
<evidence type="ECO:0000256" key="3">
    <source>
        <dbReference type="ARBA" id="ARBA00023274"/>
    </source>
</evidence>
<dbReference type="PANTHER" id="PTHR14413:SF16">
    <property type="entry name" value="LARGE RIBOSOMAL SUBUNIT PROTEIN BL17M"/>
    <property type="match status" value="1"/>
</dbReference>
<evidence type="ECO:0000256" key="4">
    <source>
        <dbReference type="ARBA" id="ARBA00035494"/>
    </source>
</evidence>